<keyword evidence="1" id="KW-0812">Transmembrane</keyword>
<feature type="domain" description="Mce/MlaD" evidence="2">
    <location>
        <begin position="37"/>
        <end position="113"/>
    </location>
</feature>
<dbReference type="AlphaFoldDB" id="A0A9X1FPW6"/>
<accession>A0A9X1FPW6</accession>
<reference evidence="3" key="1">
    <citation type="submission" date="2021-07" db="EMBL/GenBank/DDBJ databases">
        <title>Aureisphaera sp. CAU 1614 isolated from sea sediment.</title>
        <authorList>
            <person name="Kim W."/>
        </authorList>
    </citation>
    <scope>NUCLEOTIDE SEQUENCE</scope>
    <source>
        <strain evidence="3">CAU 1614</strain>
    </source>
</reference>
<comment type="caution">
    <text evidence="3">The sequence shown here is derived from an EMBL/GenBank/DDBJ whole genome shotgun (WGS) entry which is preliminary data.</text>
</comment>
<protein>
    <submittedName>
        <fullName evidence="3">MCE family protein</fullName>
    </submittedName>
</protein>
<proteinExistence type="predicted"/>
<dbReference type="Proteomes" id="UP001138686">
    <property type="component" value="Unassembled WGS sequence"/>
</dbReference>
<dbReference type="PANTHER" id="PTHR33371:SF4">
    <property type="entry name" value="INTERMEMBRANE PHOSPHOLIPID TRANSPORT SYSTEM BINDING PROTEIN MLAD"/>
    <property type="match status" value="1"/>
</dbReference>
<name>A0A9X1FPW6_9FLAO</name>
<dbReference type="EMBL" id="JAHWDP010000003">
    <property type="protein sequence ID" value="MBW2937889.1"/>
    <property type="molecule type" value="Genomic_DNA"/>
</dbReference>
<organism evidence="3 4">
    <name type="scientific">Halomarinibacterium sedimenti</name>
    <dbReference type="NCBI Taxonomy" id="2857106"/>
    <lineage>
        <taxon>Bacteria</taxon>
        <taxon>Pseudomonadati</taxon>
        <taxon>Bacteroidota</taxon>
        <taxon>Flavobacteriia</taxon>
        <taxon>Flavobacteriales</taxon>
        <taxon>Flavobacteriaceae</taxon>
        <taxon>Halomarinibacterium</taxon>
    </lineage>
</organism>
<evidence type="ECO:0000313" key="4">
    <source>
        <dbReference type="Proteomes" id="UP001138686"/>
    </source>
</evidence>
<evidence type="ECO:0000256" key="1">
    <source>
        <dbReference type="SAM" id="Phobius"/>
    </source>
</evidence>
<evidence type="ECO:0000313" key="3">
    <source>
        <dbReference type="EMBL" id="MBW2937889.1"/>
    </source>
</evidence>
<dbReference type="Pfam" id="PF02470">
    <property type="entry name" value="MlaD"/>
    <property type="match status" value="1"/>
</dbReference>
<dbReference type="InterPro" id="IPR052336">
    <property type="entry name" value="MlaD_Phospholipid_Transporter"/>
</dbReference>
<feature type="transmembrane region" description="Helical" evidence="1">
    <location>
        <begin position="7"/>
        <end position="27"/>
    </location>
</feature>
<evidence type="ECO:0000259" key="2">
    <source>
        <dbReference type="Pfam" id="PF02470"/>
    </source>
</evidence>
<dbReference type="InterPro" id="IPR003399">
    <property type="entry name" value="Mce/MlaD"/>
</dbReference>
<dbReference type="PANTHER" id="PTHR33371">
    <property type="entry name" value="INTERMEMBRANE PHOSPHOLIPID TRANSPORT SYSTEM BINDING PROTEIN MLAD-RELATED"/>
    <property type="match status" value="1"/>
</dbReference>
<sequence>MKLSREVKTGIFAIVSILLFILGYNFLKGTELFNKPKVYFVKYKNVGGLAPAAPVTVNGMKVGKVKDIYLASNKGGEVIVEFIIEKDFRFSKTSLVKIYSSSFIGGNNLGIIPDYTSNDLAQPNDTLKGQVDAGMVDGILEKFDPIEKSLLSTLKNLDSVLTGLDQILDDTTKANLRESIAKLNSTMTAFNGAASNMNSLLATNKDKLSNTFTNLDKTTENFARFSDSLAQIETGKMMKDLENTISKFNAIASQIESGEGSVGKLLKDEKLYDNLEGASKQLEQLLQDMKLNPKRYVHFSLFGKKGKEYDPPKDPEK</sequence>
<dbReference type="RefSeq" id="WP_219052337.1">
    <property type="nucleotide sequence ID" value="NZ_JAHWDP010000003.1"/>
</dbReference>
<keyword evidence="4" id="KW-1185">Reference proteome</keyword>
<keyword evidence="1" id="KW-0472">Membrane</keyword>
<keyword evidence="1" id="KW-1133">Transmembrane helix</keyword>
<gene>
    <name evidence="3" type="ORF">KXJ69_07195</name>
</gene>